<protein>
    <submittedName>
        <fullName evidence="8">Gag polymerase env</fullName>
    </submittedName>
</protein>
<evidence type="ECO:0000256" key="6">
    <source>
        <dbReference type="ARBA" id="ARBA00022918"/>
    </source>
</evidence>
<evidence type="ECO:0000313" key="9">
    <source>
        <dbReference type="Proteomes" id="UP000192927"/>
    </source>
</evidence>
<dbReference type="InterPro" id="IPR000477">
    <property type="entry name" value="RT_dom"/>
</dbReference>
<evidence type="ECO:0000256" key="4">
    <source>
        <dbReference type="ARBA" id="ARBA00022759"/>
    </source>
</evidence>
<dbReference type="Gene3D" id="3.30.70.270">
    <property type="match status" value="2"/>
</dbReference>
<dbReference type="Pfam" id="PF17917">
    <property type="entry name" value="RT_RNaseH"/>
    <property type="match status" value="1"/>
</dbReference>
<dbReference type="PANTHER" id="PTHR37984:SF5">
    <property type="entry name" value="PROTEIN NYNRIN-LIKE"/>
    <property type="match status" value="1"/>
</dbReference>
<dbReference type="EMBL" id="FWEW01000680">
    <property type="protein sequence ID" value="SLM35360.1"/>
    <property type="molecule type" value="Genomic_DNA"/>
</dbReference>
<proteinExistence type="predicted"/>
<keyword evidence="2" id="KW-0548">Nucleotidyltransferase</keyword>
<dbReference type="GO" id="GO:0003964">
    <property type="term" value="F:RNA-directed DNA polymerase activity"/>
    <property type="evidence" value="ECO:0007669"/>
    <property type="project" value="UniProtKB-KW"/>
</dbReference>
<dbReference type="GO" id="GO:0016787">
    <property type="term" value="F:hydrolase activity"/>
    <property type="evidence" value="ECO:0007669"/>
    <property type="project" value="UniProtKB-KW"/>
</dbReference>
<keyword evidence="5" id="KW-0378">Hydrolase</keyword>
<keyword evidence="1" id="KW-0808">Transferase</keyword>
<reference evidence="9" key="1">
    <citation type="submission" date="2017-03" db="EMBL/GenBank/DDBJ databases">
        <authorList>
            <person name="Sharma R."/>
            <person name="Thines M."/>
        </authorList>
    </citation>
    <scope>NUCLEOTIDE SEQUENCE [LARGE SCALE GENOMIC DNA]</scope>
</reference>
<dbReference type="Pfam" id="PF00078">
    <property type="entry name" value="RVT_1"/>
    <property type="match status" value="1"/>
</dbReference>
<evidence type="ECO:0000256" key="1">
    <source>
        <dbReference type="ARBA" id="ARBA00022679"/>
    </source>
</evidence>
<dbReference type="Proteomes" id="UP000192927">
    <property type="component" value="Unassembled WGS sequence"/>
</dbReference>
<feature type="domain" description="Reverse transcriptase" evidence="7">
    <location>
        <begin position="229"/>
        <end position="408"/>
    </location>
</feature>
<evidence type="ECO:0000313" key="8">
    <source>
        <dbReference type="EMBL" id="SLM35360.1"/>
    </source>
</evidence>
<dbReference type="InterPro" id="IPR050951">
    <property type="entry name" value="Retrovirus_Pol_polyprotein"/>
</dbReference>
<keyword evidence="9" id="KW-1185">Reference proteome</keyword>
<name>A0A1W5CX44_9LECA</name>
<dbReference type="InterPro" id="IPR043502">
    <property type="entry name" value="DNA/RNA_pol_sf"/>
</dbReference>
<dbReference type="SUPFAM" id="SSF56672">
    <property type="entry name" value="DNA/RNA polymerases"/>
    <property type="match status" value="1"/>
</dbReference>
<dbReference type="InterPro" id="IPR041373">
    <property type="entry name" value="RT_RNaseH"/>
</dbReference>
<dbReference type="InterPro" id="IPR043128">
    <property type="entry name" value="Rev_trsase/Diguanyl_cyclase"/>
</dbReference>
<sequence>MYNYIINNGSQGNTITQDVVAKLSLKTEPFGAQGNAWGNVVDLSQSVVLTITVYDSDSQSYRYKSRFLISQNTAPAPFVLGLPFLVNANPNHDYDTGRFLWRKGKHSKAQQMFSASEKKALKGVLHMSNLTITDNFIGPADLVANMEEYAIKMNSLQYDKYDEVYDILPPEYHDFADIFQAAEKQSLPKRGPHDHAIDLEPGQQPLFGKLYSMSPTELDVLRVYLDKAIEAGIIRKLILPAASPVMFMPKADGSLRLVIDYRRLNDITIKNRYPLPLISDMLDRLQGAKMFTKLDCKEAYNRVRIKGGDEWKTAFCTQFGLFEYLAMPFGLTNAPATFQAFIDKALGEFLDTTVVVYLDDILIFSKDETKHEEHVRQVLTALRRHGLHLKISKCAFNVTEVDFLGFKINTEGIYMDLERIRAIEEWQPPANVHELQVFLGFTNFFRRFIRNYSRIAAPLLNLLKTGKDKKKTGIGARQTNVVPENVVPKNVVSENVVPAPFPLSEAAMGAFKVLKEAFMSAPLLRYFDENKPMRVKTDASAFAIGRILTQQFEVDGHLHWLPVVYYSKKLLDTETRYGTGEQELLAIVEAMHHWRHYCRGARHPIVVLTDHANLVWFMTTPNLSQRQLKWAEKLAEYDFNVTYCEGNKNPADGLSRRPDYELPKAATTSTAAEIVRQSFRLGSEEYKPVQEKLYALATMTLRPRRPAQ</sequence>
<keyword evidence="3" id="KW-0540">Nuclease</keyword>
<dbReference type="GO" id="GO:0004519">
    <property type="term" value="F:endonuclease activity"/>
    <property type="evidence" value="ECO:0007669"/>
    <property type="project" value="UniProtKB-KW"/>
</dbReference>
<dbReference type="Gene3D" id="3.10.10.10">
    <property type="entry name" value="HIV Type 1 Reverse Transcriptase, subunit A, domain 1"/>
    <property type="match status" value="1"/>
</dbReference>
<dbReference type="PROSITE" id="PS50878">
    <property type="entry name" value="RT_POL"/>
    <property type="match status" value="1"/>
</dbReference>
<keyword evidence="6" id="KW-0695">RNA-directed DNA polymerase</keyword>
<accession>A0A1W5CX44</accession>
<dbReference type="CDD" id="cd01647">
    <property type="entry name" value="RT_LTR"/>
    <property type="match status" value="1"/>
</dbReference>
<evidence type="ECO:0000256" key="2">
    <source>
        <dbReference type="ARBA" id="ARBA00022695"/>
    </source>
</evidence>
<dbReference type="PANTHER" id="PTHR37984">
    <property type="entry name" value="PROTEIN CBG26694"/>
    <property type="match status" value="1"/>
</dbReference>
<evidence type="ECO:0000256" key="5">
    <source>
        <dbReference type="ARBA" id="ARBA00022801"/>
    </source>
</evidence>
<organism evidence="8 9">
    <name type="scientific">Lasallia pustulata</name>
    <dbReference type="NCBI Taxonomy" id="136370"/>
    <lineage>
        <taxon>Eukaryota</taxon>
        <taxon>Fungi</taxon>
        <taxon>Dikarya</taxon>
        <taxon>Ascomycota</taxon>
        <taxon>Pezizomycotina</taxon>
        <taxon>Lecanoromycetes</taxon>
        <taxon>OSLEUM clade</taxon>
        <taxon>Umbilicariomycetidae</taxon>
        <taxon>Umbilicariales</taxon>
        <taxon>Umbilicariaceae</taxon>
        <taxon>Lasallia</taxon>
    </lineage>
</organism>
<evidence type="ECO:0000256" key="3">
    <source>
        <dbReference type="ARBA" id="ARBA00022722"/>
    </source>
</evidence>
<evidence type="ECO:0000259" key="7">
    <source>
        <dbReference type="PROSITE" id="PS50878"/>
    </source>
</evidence>
<dbReference type="CDD" id="cd09274">
    <property type="entry name" value="RNase_HI_RT_Ty3"/>
    <property type="match status" value="1"/>
</dbReference>
<dbReference type="AlphaFoldDB" id="A0A1W5CX44"/>
<keyword evidence="4" id="KW-0255">Endonuclease</keyword>